<organism evidence="1 2">
    <name type="scientific">Ancylostoma ceylanicum</name>
    <dbReference type="NCBI Taxonomy" id="53326"/>
    <lineage>
        <taxon>Eukaryota</taxon>
        <taxon>Metazoa</taxon>
        <taxon>Ecdysozoa</taxon>
        <taxon>Nematoda</taxon>
        <taxon>Chromadorea</taxon>
        <taxon>Rhabditida</taxon>
        <taxon>Rhabditina</taxon>
        <taxon>Rhabditomorpha</taxon>
        <taxon>Strongyloidea</taxon>
        <taxon>Ancylostomatidae</taxon>
        <taxon>Ancylostomatinae</taxon>
        <taxon>Ancylostoma</taxon>
    </lineage>
</organism>
<accession>A0A016VR45</accession>
<protein>
    <submittedName>
        <fullName evidence="1">Uncharacterized protein</fullName>
    </submittedName>
</protein>
<sequence>MTINPFLGGSKVQFTDHLGGTVRGCAGYPPRLQWWPMSCQIDEINGFTRQLGRANCYKRLTNPVPENGFKDRFVTFYVYRRNQRDEEIHNLLTAQT</sequence>
<reference evidence="2" key="1">
    <citation type="journal article" date="2015" name="Nat. Genet.">
        <title>The genome and transcriptome of the zoonotic hookworm Ancylostoma ceylanicum identify infection-specific gene families.</title>
        <authorList>
            <person name="Schwarz E.M."/>
            <person name="Hu Y."/>
            <person name="Antoshechkin I."/>
            <person name="Miller M.M."/>
            <person name="Sternberg P.W."/>
            <person name="Aroian R.V."/>
        </authorList>
    </citation>
    <scope>NUCLEOTIDE SEQUENCE</scope>
    <source>
        <strain evidence="2">HY135</strain>
    </source>
</reference>
<evidence type="ECO:0000313" key="1">
    <source>
        <dbReference type="EMBL" id="EYC30024.1"/>
    </source>
</evidence>
<evidence type="ECO:0000313" key="2">
    <source>
        <dbReference type="Proteomes" id="UP000024635"/>
    </source>
</evidence>
<name>A0A016VR45_9BILA</name>
<proteinExistence type="predicted"/>
<gene>
    <name evidence="1" type="primary">Acey_s0005.g2403</name>
    <name evidence="1" type="ORF">Y032_0005g2403</name>
</gene>
<dbReference type="AlphaFoldDB" id="A0A016VR45"/>
<dbReference type="EMBL" id="JARK01001341">
    <property type="protein sequence ID" value="EYC30024.1"/>
    <property type="molecule type" value="Genomic_DNA"/>
</dbReference>
<keyword evidence="2" id="KW-1185">Reference proteome</keyword>
<comment type="caution">
    <text evidence="1">The sequence shown here is derived from an EMBL/GenBank/DDBJ whole genome shotgun (WGS) entry which is preliminary data.</text>
</comment>
<dbReference type="Proteomes" id="UP000024635">
    <property type="component" value="Unassembled WGS sequence"/>
</dbReference>